<keyword evidence="2" id="KW-1185">Reference proteome</keyword>
<accession>A0ABU9LXV7</accession>
<dbReference type="Proteomes" id="UP001479606">
    <property type="component" value="Unassembled WGS sequence"/>
</dbReference>
<evidence type="ECO:0000313" key="1">
    <source>
        <dbReference type="EMBL" id="MEL5995505.1"/>
    </source>
</evidence>
<gene>
    <name evidence="1" type="ORF">AAFH49_14910</name>
</gene>
<organism evidence="1 2">
    <name type="scientific">Hymenobacter segetis</name>
    <dbReference type="NCBI Taxonomy" id="2025509"/>
    <lineage>
        <taxon>Bacteria</taxon>
        <taxon>Pseudomonadati</taxon>
        <taxon>Bacteroidota</taxon>
        <taxon>Cytophagia</taxon>
        <taxon>Cytophagales</taxon>
        <taxon>Hymenobacteraceae</taxon>
        <taxon>Hymenobacter</taxon>
    </lineage>
</organism>
<dbReference type="RefSeq" id="WP_342299379.1">
    <property type="nucleotide sequence ID" value="NZ_JBCEVZ010000039.1"/>
</dbReference>
<dbReference type="InterPro" id="IPR026444">
    <property type="entry name" value="Secre_tail"/>
</dbReference>
<dbReference type="NCBIfam" id="TIGR04183">
    <property type="entry name" value="Por_Secre_tail"/>
    <property type="match status" value="1"/>
</dbReference>
<comment type="caution">
    <text evidence="1">The sequence shown here is derived from an EMBL/GenBank/DDBJ whole genome shotgun (WGS) entry which is preliminary data.</text>
</comment>
<reference evidence="1 2" key="1">
    <citation type="journal article" date="2018" name="Arch. Microbiol.">
        <title>Hymenobacter segetis sp. nov., isolated from soil.</title>
        <authorList>
            <person name="Ten L.N."/>
            <person name="Lim S.J."/>
            <person name="Kim B.O."/>
            <person name="Kang I.K."/>
            <person name="Jung H.Y."/>
        </authorList>
    </citation>
    <scope>NUCLEOTIDE SEQUENCE [LARGE SCALE GENOMIC DNA]</scope>
    <source>
        <strain evidence="1 2">S7-3-11</strain>
    </source>
</reference>
<sequence length="153" mass="16679">MPCHGRAQTWQRDPLLGRLLIHELVQDPAGLLWVTRYAAELVYYRLRQIDKDGTASYSPVRTVQVPATVGFAVQAYPQPFGPELNLLLRTAEAGPVTIVLHDAVGRALLTRSATLVAGSNVLQLPEAAAPASGVYVLSISHHASHRTLKIVRK</sequence>
<evidence type="ECO:0000313" key="2">
    <source>
        <dbReference type="Proteomes" id="UP001479606"/>
    </source>
</evidence>
<dbReference type="EMBL" id="JBCEVZ010000039">
    <property type="protein sequence ID" value="MEL5995505.1"/>
    <property type="molecule type" value="Genomic_DNA"/>
</dbReference>
<protein>
    <submittedName>
        <fullName evidence="1">T9SS type A sorting domain-containing protein</fullName>
    </submittedName>
</protein>
<proteinExistence type="predicted"/>
<name>A0ABU9LXV7_9BACT</name>